<feature type="transmembrane region" description="Helical" evidence="2">
    <location>
        <begin position="206"/>
        <end position="225"/>
    </location>
</feature>
<name>A0A813JVX2_POLGL</name>
<dbReference type="AlphaFoldDB" id="A0A813JVX2"/>
<accession>A0A813JVX2</accession>
<organism evidence="3 4">
    <name type="scientific">Polarella glacialis</name>
    <name type="common">Dinoflagellate</name>
    <dbReference type="NCBI Taxonomy" id="89957"/>
    <lineage>
        <taxon>Eukaryota</taxon>
        <taxon>Sar</taxon>
        <taxon>Alveolata</taxon>
        <taxon>Dinophyceae</taxon>
        <taxon>Suessiales</taxon>
        <taxon>Suessiaceae</taxon>
        <taxon>Polarella</taxon>
    </lineage>
</organism>
<dbReference type="EMBL" id="CAJNNW010026567">
    <property type="protein sequence ID" value="CAE8686292.1"/>
    <property type="molecule type" value="Genomic_DNA"/>
</dbReference>
<reference evidence="3" key="1">
    <citation type="submission" date="2021-02" db="EMBL/GenBank/DDBJ databases">
        <authorList>
            <person name="Dougan E. K."/>
            <person name="Rhodes N."/>
            <person name="Thang M."/>
            <person name="Chan C."/>
        </authorList>
    </citation>
    <scope>NUCLEOTIDE SEQUENCE</scope>
</reference>
<feature type="transmembrane region" description="Helical" evidence="2">
    <location>
        <begin position="86"/>
        <end position="107"/>
    </location>
</feature>
<feature type="compositionally biased region" description="Low complexity" evidence="1">
    <location>
        <begin position="241"/>
        <end position="254"/>
    </location>
</feature>
<evidence type="ECO:0000313" key="4">
    <source>
        <dbReference type="Proteomes" id="UP000626109"/>
    </source>
</evidence>
<protein>
    <submittedName>
        <fullName evidence="3">Uncharacterized protein</fullName>
    </submittedName>
</protein>
<feature type="region of interest" description="Disordered" evidence="1">
    <location>
        <begin position="237"/>
        <end position="261"/>
    </location>
</feature>
<evidence type="ECO:0000313" key="3">
    <source>
        <dbReference type="EMBL" id="CAE8686292.1"/>
    </source>
</evidence>
<comment type="caution">
    <text evidence="3">The sequence shown here is derived from an EMBL/GenBank/DDBJ whole genome shotgun (WGS) entry which is preliminary data.</text>
</comment>
<keyword evidence="2" id="KW-0472">Membrane</keyword>
<feature type="transmembrane region" description="Helical" evidence="2">
    <location>
        <begin position="119"/>
        <end position="140"/>
    </location>
</feature>
<dbReference type="Proteomes" id="UP000626109">
    <property type="component" value="Unassembled WGS sequence"/>
</dbReference>
<gene>
    <name evidence="3" type="ORF">PGLA2088_LOCUS24904</name>
</gene>
<keyword evidence="2" id="KW-1133">Transmembrane helix</keyword>
<evidence type="ECO:0000256" key="1">
    <source>
        <dbReference type="SAM" id="MobiDB-lite"/>
    </source>
</evidence>
<proteinExistence type="predicted"/>
<keyword evidence="2" id="KW-0812">Transmembrane</keyword>
<feature type="transmembrane region" description="Helical" evidence="2">
    <location>
        <begin position="166"/>
        <end position="186"/>
    </location>
</feature>
<evidence type="ECO:0000256" key="2">
    <source>
        <dbReference type="SAM" id="Phobius"/>
    </source>
</evidence>
<sequence length="261" mass="29163">MAAADIEARSPGHAAYDKAAEMLCGCQEQDQLPCDVQDQLVKDLAGTYYWSGDVSRDWAFFVANWHPLLGICLSHPSHPWQKTERLSSFVITSSLTLLPSAFLVKLVNEDLEGGGHMTAMSIFVFVTLPVMLLEVVLYYVSIADMYCKGNCCCDMIGRVGRCFKRCCFCASFLLAFQISTLSLLVMPDVFSHHAQELLKPFLVSKLQSWITWFPLMTFMPCIGFLHSWCIERRQPQHGAESESSGSEDGLALSEQSQPLRG</sequence>